<dbReference type="Pfam" id="PF21833">
    <property type="entry name" value="DUF6893"/>
    <property type="match status" value="1"/>
</dbReference>
<feature type="transmembrane region" description="Helical" evidence="1">
    <location>
        <begin position="6"/>
        <end position="28"/>
    </location>
</feature>
<accession>A0A100XBW8</accession>
<comment type="caution">
    <text evidence="2">The sequence shown here is derived from an EMBL/GenBank/DDBJ whole genome shotgun (WGS) entry which is preliminary data.</text>
</comment>
<reference evidence="2 3" key="1">
    <citation type="journal article" date="2016" name="Genome Announc.">
        <title>Draft Genome Sequences of Five Rapidly Growing Mycobacterium Species, M. thermoresistibile, M. fortuitum subsp. acetamidolyticum, M. canariasense, M. brisbanense, and M. novocastrense.</title>
        <authorList>
            <person name="Katahira K."/>
            <person name="Ogura Y."/>
            <person name="Gotoh Y."/>
            <person name="Hayashi T."/>
        </authorList>
    </citation>
    <scope>NUCLEOTIDE SEQUENCE [LARGE SCALE GENOMIC DNA]</scope>
    <source>
        <strain evidence="2 3">JCM6362</strain>
    </source>
</reference>
<sequence length="39" mass="4472">MEVVGWIAVIFLAAVLLFAVLLGIRSIPDARRYLKIRRM</sequence>
<evidence type="ECO:0000313" key="3">
    <source>
        <dbReference type="Proteomes" id="UP000069654"/>
    </source>
</evidence>
<dbReference type="AlphaFoldDB" id="A0A100XBW8"/>
<reference evidence="3" key="2">
    <citation type="submission" date="2016-02" db="EMBL/GenBank/DDBJ databases">
        <title>Draft genome sequence of five rapidly growing Mycobacterium species.</title>
        <authorList>
            <person name="Katahira K."/>
            <person name="Gotou Y."/>
            <person name="Iida K."/>
            <person name="Ogura Y."/>
            <person name="Hayashi T."/>
        </authorList>
    </citation>
    <scope>NUCLEOTIDE SEQUENCE [LARGE SCALE GENOMIC DNA]</scope>
    <source>
        <strain evidence="3">JCM6362</strain>
    </source>
</reference>
<evidence type="ECO:0000313" key="2">
    <source>
        <dbReference type="EMBL" id="GAT13756.1"/>
    </source>
</evidence>
<name>A0A100XBW8_MYCTH</name>
<dbReference type="Proteomes" id="UP000069654">
    <property type="component" value="Unassembled WGS sequence"/>
</dbReference>
<dbReference type="EMBL" id="BCTB01000004">
    <property type="protein sequence ID" value="GAT13756.1"/>
    <property type="molecule type" value="Genomic_DNA"/>
</dbReference>
<protein>
    <submittedName>
        <fullName evidence="2">Uncharacterized protein</fullName>
    </submittedName>
</protein>
<organism evidence="2 3">
    <name type="scientific">Mycolicibacterium thermoresistibile</name>
    <name type="common">Mycobacterium thermoresistibile</name>
    <dbReference type="NCBI Taxonomy" id="1797"/>
    <lineage>
        <taxon>Bacteria</taxon>
        <taxon>Bacillati</taxon>
        <taxon>Actinomycetota</taxon>
        <taxon>Actinomycetes</taxon>
        <taxon>Mycobacteriales</taxon>
        <taxon>Mycobacteriaceae</taxon>
        <taxon>Mycolicibacterium</taxon>
    </lineage>
</organism>
<gene>
    <name evidence="2" type="ORF">RMCT_0727</name>
</gene>
<dbReference type="InterPro" id="IPR054188">
    <property type="entry name" value="DUF6893"/>
</dbReference>
<evidence type="ECO:0000256" key="1">
    <source>
        <dbReference type="SAM" id="Phobius"/>
    </source>
</evidence>
<keyword evidence="1" id="KW-1133">Transmembrane helix</keyword>
<proteinExistence type="predicted"/>
<keyword evidence="1" id="KW-0472">Membrane</keyword>
<keyword evidence="1" id="KW-0812">Transmembrane</keyword>